<reference evidence="2 3" key="1">
    <citation type="submission" date="2014-02" db="EMBL/GenBank/DDBJ databases">
        <title>The genome sequence of Colletotrichum salicis CBS 607.94.</title>
        <authorList>
            <person name="Baroncelli R."/>
            <person name="Thon M.R."/>
        </authorList>
    </citation>
    <scope>NUCLEOTIDE SEQUENCE [LARGE SCALE GENOMIC DNA]</scope>
    <source>
        <strain evidence="2 3">CBS 607.94</strain>
    </source>
</reference>
<evidence type="ECO:0000313" key="3">
    <source>
        <dbReference type="Proteomes" id="UP000070121"/>
    </source>
</evidence>
<feature type="compositionally biased region" description="Basic and acidic residues" evidence="1">
    <location>
        <begin position="83"/>
        <end position="97"/>
    </location>
</feature>
<sequence>MDNTNIRSWASWLKSYIPAFGRREKMPNPGEFVATDKIMNRYADKKVLQKTLLSFKFPKDTIKMKATKADCVEVQLPRKLTPEEMEKVHAALKKAKDEDSEEEEED</sequence>
<dbReference type="Proteomes" id="UP000070121">
    <property type="component" value="Unassembled WGS sequence"/>
</dbReference>
<name>A0A135T6X0_9PEZI</name>
<evidence type="ECO:0000313" key="2">
    <source>
        <dbReference type="EMBL" id="KXH43893.1"/>
    </source>
</evidence>
<dbReference type="EMBL" id="JFFI01002087">
    <property type="protein sequence ID" value="KXH43893.1"/>
    <property type="molecule type" value="Genomic_DNA"/>
</dbReference>
<accession>A0A135T6X0</accession>
<proteinExistence type="predicted"/>
<organism evidence="2 3">
    <name type="scientific">Colletotrichum salicis</name>
    <dbReference type="NCBI Taxonomy" id="1209931"/>
    <lineage>
        <taxon>Eukaryota</taxon>
        <taxon>Fungi</taxon>
        <taxon>Dikarya</taxon>
        <taxon>Ascomycota</taxon>
        <taxon>Pezizomycotina</taxon>
        <taxon>Sordariomycetes</taxon>
        <taxon>Hypocreomycetidae</taxon>
        <taxon>Glomerellales</taxon>
        <taxon>Glomerellaceae</taxon>
        <taxon>Colletotrichum</taxon>
        <taxon>Colletotrichum acutatum species complex</taxon>
    </lineage>
</organism>
<comment type="caution">
    <text evidence="2">The sequence shown here is derived from an EMBL/GenBank/DDBJ whole genome shotgun (WGS) entry which is preliminary data.</text>
</comment>
<dbReference type="AlphaFoldDB" id="A0A135T6X0"/>
<protein>
    <submittedName>
        <fullName evidence="2">Uncharacterized protein</fullName>
    </submittedName>
</protein>
<feature type="region of interest" description="Disordered" evidence="1">
    <location>
        <begin position="83"/>
        <end position="106"/>
    </location>
</feature>
<keyword evidence="3" id="KW-1185">Reference proteome</keyword>
<dbReference type="OrthoDB" id="4845626at2759"/>
<evidence type="ECO:0000256" key="1">
    <source>
        <dbReference type="SAM" id="MobiDB-lite"/>
    </source>
</evidence>
<gene>
    <name evidence="2" type="ORF">CSAL01_01809</name>
</gene>